<dbReference type="EnsemblMetazoa" id="XM_022789768">
    <property type="protein sequence ID" value="XP_022645503"/>
    <property type="gene ID" value="LOC111243744"/>
</dbReference>
<evidence type="ECO:0000259" key="2">
    <source>
        <dbReference type="PROSITE" id="PS50188"/>
    </source>
</evidence>
<dbReference type="CDD" id="cd12880">
    <property type="entry name" value="SPRYD7"/>
    <property type="match status" value="1"/>
</dbReference>
<dbReference type="OrthoDB" id="40953at2759"/>
<dbReference type="KEGG" id="vde:111243744"/>
<dbReference type="Pfam" id="PF00622">
    <property type="entry name" value="SPRY"/>
    <property type="match status" value="1"/>
</dbReference>
<reference evidence="3" key="1">
    <citation type="submission" date="2021-01" db="UniProtKB">
        <authorList>
            <consortium name="EnsemblMetazoa"/>
        </authorList>
    </citation>
    <scope>IDENTIFICATION</scope>
</reference>
<dbReference type="PANTHER" id="PTHR20951">
    <property type="entry name" value="C13ORF1 PROTEIN-RELATED"/>
    <property type="match status" value="1"/>
</dbReference>
<accession>A0A7M7J1G6</accession>
<evidence type="ECO:0000313" key="4">
    <source>
        <dbReference type="Proteomes" id="UP000594260"/>
    </source>
</evidence>
<dbReference type="InterPro" id="IPR001870">
    <property type="entry name" value="B30.2/SPRY"/>
</dbReference>
<dbReference type="InterPro" id="IPR013320">
    <property type="entry name" value="ConA-like_dom_sf"/>
</dbReference>
<dbReference type="PANTHER" id="PTHR20951:SF2">
    <property type="entry name" value="SPRY DOMAIN-CONTAINING PROTEIN 7"/>
    <property type="match status" value="1"/>
</dbReference>
<protein>
    <recommendedName>
        <fullName evidence="1">SPRY domain-containing protein 7</fullName>
    </recommendedName>
</protein>
<evidence type="ECO:0000256" key="1">
    <source>
        <dbReference type="ARBA" id="ARBA00021772"/>
    </source>
</evidence>
<dbReference type="Gene3D" id="2.60.120.920">
    <property type="match status" value="1"/>
</dbReference>
<dbReference type="PROSITE" id="PS50188">
    <property type="entry name" value="B302_SPRY"/>
    <property type="match status" value="1"/>
</dbReference>
<feature type="domain" description="B30.2/SPRY" evidence="2">
    <location>
        <begin position="1"/>
        <end position="180"/>
    </location>
</feature>
<dbReference type="SUPFAM" id="SSF49899">
    <property type="entry name" value="Concanavalin A-like lectins/glucanases"/>
    <property type="match status" value="1"/>
</dbReference>
<dbReference type="GeneID" id="111243744"/>
<keyword evidence="4" id="KW-1185">Reference proteome</keyword>
<dbReference type="InterPro" id="IPR003877">
    <property type="entry name" value="SPRY_dom"/>
</dbReference>
<name>A0A7M7J1G6_VARDE</name>
<sequence length="193" mass="21038">MECLGCIRAFFIGDPQIPQYTRLPPVHLDTQFMGENAVIVKNGHRLCGSGASLANHPIAQNKAYFEVKLQQGGTWGVGIATRDVDLNSLPLGNDFRSVVLRDDGCVVGAGTIRHRLPQQVQEGDVLGVAYDHIDLRFFLNGVDLQVASLGIKAEEVYPIVYVDGGAVIEAAFSSFHHQPPAGYQRILIEQSLL</sequence>
<dbReference type="FunCoup" id="A0A7M7J1G6">
    <property type="interactions" value="60"/>
</dbReference>
<dbReference type="InterPro" id="IPR043136">
    <property type="entry name" value="B30.2/SPRY_sf"/>
</dbReference>
<dbReference type="SMART" id="SM00449">
    <property type="entry name" value="SPRY"/>
    <property type="match status" value="1"/>
</dbReference>
<dbReference type="InParanoid" id="A0A7M7J1G6"/>
<organism evidence="3 4">
    <name type="scientific">Varroa destructor</name>
    <name type="common">Honeybee mite</name>
    <dbReference type="NCBI Taxonomy" id="109461"/>
    <lineage>
        <taxon>Eukaryota</taxon>
        <taxon>Metazoa</taxon>
        <taxon>Ecdysozoa</taxon>
        <taxon>Arthropoda</taxon>
        <taxon>Chelicerata</taxon>
        <taxon>Arachnida</taxon>
        <taxon>Acari</taxon>
        <taxon>Parasitiformes</taxon>
        <taxon>Mesostigmata</taxon>
        <taxon>Gamasina</taxon>
        <taxon>Dermanyssoidea</taxon>
        <taxon>Varroidae</taxon>
        <taxon>Varroa</taxon>
    </lineage>
</organism>
<evidence type="ECO:0000313" key="3">
    <source>
        <dbReference type="EnsemblMetazoa" id="XP_022645503"/>
    </source>
</evidence>
<proteinExistence type="predicted"/>
<dbReference type="AlphaFoldDB" id="A0A7M7J1G6"/>
<dbReference type="InterPro" id="IPR035766">
    <property type="entry name" value="SPRYD7"/>
</dbReference>
<dbReference type="RefSeq" id="XP_022645503.1">
    <property type="nucleotide sequence ID" value="XM_022789768.1"/>
</dbReference>
<dbReference type="OMA" id="HMGNEVV"/>
<dbReference type="Proteomes" id="UP000594260">
    <property type="component" value="Unplaced"/>
</dbReference>